<reference evidence="2" key="2">
    <citation type="journal article" date="2024" name="Antonie Van Leeuwenhoek">
        <title>Roseihalotalea indica gen. nov., sp. nov., a halophilic Bacteroidetes from mesopelagic Southwest Indian Ocean with higher carbohydrate metabolic potential.</title>
        <authorList>
            <person name="Chen B."/>
            <person name="Zhang M."/>
            <person name="Lin D."/>
            <person name="Ye J."/>
            <person name="Tang K."/>
        </authorList>
    </citation>
    <scope>NUCLEOTIDE SEQUENCE</scope>
    <source>
        <strain evidence="2">TK19036</strain>
    </source>
</reference>
<dbReference type="InterPro" id="IPR036397">
    <property type="entry name" value="RNaseH_sf"/>
</dbReference>
<accession>A0AA49Q058</accession>
<dbReference type="PANTHER" id="PTHR30231:SF41">
    <property type="entry name" value="DNA POLYMERASE III SUBUNIT EPSILON"/>
    <property type="match status" value="1"/>
</dbReference>
<dbReference type="GO" id="GO:0008408">
    <property type="term" value="F:3'-5' exonuclease activity"/>
    <property type="evidence" value="ECO:0007669"/>
    <property type="project" value="TreeGrafter"/>
</dbReference>
<dbReference type="PANTHER" id="PTHR30231">
    <property type="entry name" value="DNA POLYMERASE III SUBUNIT EPSILON"/>
    <property type="match status" value="1"/>
</dbReference>
<protein>
    <submittedName>
        <fullName evidence="2">3'-5' exonuclease</fullName>
    </submittedName>
</protein>
<evidence type="ECO:0000313" key="2">
    <source>
        <dbReference type="EMBL" id="WKN40385.1"/>
    </source>
</evidence>
<dbReference type="SUPFAM" id="SSF53098">
    <property type="entry name" value="Ribonuclease H-like"/>
    <property type="match status" value="1"/>
</dbReference>
<gene>
    <name evidence="2" type="ORF">K4G66_26045</name>
</gene>
<dbReference type="EMBL" id="CP120682">
    <property type="protein sequence ID" value="WKN40385.1"/>
    <property type="molecule type" value="Genomic_DNA"/>
</dbReference>
<dbReference type="Pfam" id="PF00929">
    <property type="entry name" value="RNase_T"/>
    <property type="match status" value="1"/>
</dbReference>
<keyword evidence="2" id="KW-0378">Hydrolase</keyword>
<dbReference type="Gene3D" id="3.30.420.10">
    <property type="entry name" value="Ribonuclease H-like superfamily/Ribonuclease H"/>
    <property type="match status" value="1"/>
</dbReference>
<name>A0AA49Q058_9BACT</name>
<proteinExistence type="predicted"/>
<sequence>MDLKLKNSLVFFDLETTGTNITKDRIVELSFIKVTPKKEVDTLTQRINPQMPIPAETSMIHGIYDEDVKDAPTFKEIARNLYKFLEGCDLAGFNIIRFDVPILVEAFLRENLEFDVSRRKLVDAQKIFHLMEKRTLSAAYEFYCHKTLEDAHSAEADTKATLEVLEAQVKRYNQKPVTDAQGNEIGIIRDDVDSLHNISTTKMVDLAGRMCYNEEGIEIINFGKHKNKPVEKVLASEPAFYDWMMKGDFPLDTKRKLTEIKLRSLKSRF</sequence>
<dbReference type="AlphaFoldDB" id="A0AA49Q058"/>
<dbReference type="GO" id="GO:0045004">
    <property type="term" value="P:DNA replication proofreading"/>
    <property type="evidence" value="ECO:0007669"/>
    <property type="project" value="TreeGrafter"/>
</dbReference>
<evidence type="ECO:0000259" key="1">
    <source>
        <dbReference type="SMART" id="SM00479"/>
    </source>
</evidence>
<keyword evidence="2" id="KW-0269">Exonuclease</keyword>
<keyword evidence="2" id="KW-0540">Nuclease</keyword>
<dbReference type="CDD" id="cd06127">
    <property type="entry name" value="DEDDh"/>
    <property type="match status" value="1"/>
</dbReference>
<dbReference type="GO" id="GO:0005829">
    <property type="term" value="C:cytosol"/>
    <property type="evidence" value="ECO:0007669"/>
    <property type="project" value="TreeGrafter"/>
</dbReference>
<dbReference type="InterPro" id="IPR012337">
    <property type="entry name" value="RNaseH-like_sf"/>
</dbReference>
<dbReference type="SMART" id="SM00479">
    <property type="entry name" value="EXOIII"/>
    <property type="match status" value="1"/>
</dbReference>
<feature type="domain" description="Exonuclease" evidence="1">
    <location>
        <begin position="8"/>
        <end position="174"/>
    </location>
</feature>
<dbReference type="InterPro" id="IPR013520">
    <property type="entry name" value="Ribonucl_H"/>
</dbReference>
<dbReference type="GO" id="GO:0003676">
    <property type="term" value="F:nucleic acid binding"/>
    <property type="evidence" value="ECO:0007669"/>
    <property type="project" value="InterPro"/>
</dbReference>
<organism evidence="2">
    <name type="scientific">Roseihalotalea indica</name>
    <dbReference type="NCBI Taxonomy" id="2867963"/>
    <lineage>
        <taxon>Bacteria</taxon>
        <taxon>Pseudomonadati</taxon>
        <taxon>Bacteroidota</taxon>
        <taxon>Cytophagia</taxon>
        <taxon>Cytophagales</taxon>
        <taxon>Catalimonadaceae</taxon>
        <taxon>Roseihalotalea</taxon>
    </lineage>
</organism>
<reference evidence="2" key="1">
    <citation type="journal article" date="2023" name="Comput. Struct. Biotechnol. J.">
        <title>Discovery of a novel marine Bacteroidetes with a rich repertoire of carbohydrate-active enzymes.</title>
        <authorList>
            <person name="Chen B."/>
            <person name="Liu G."/>
            <person name="Chen Q."/>
            <person name="Wang H."/>
            <person name="Liu L."/>
            <person name="Tang K."/>
        </authorList>
    </citation>
    <scope>NUCLEOTIDE SEQUENCE</scope>
    <source>
        <strain evidence="2">TK19036</strain>
    </source>
</reference>